<dbReference type="InterPro" id="IPR012094">
    <property type="entry name" value="tRNA_Ile_lys_synt"/>
</dbReference>
<keyword evidence="4" id="KW-0819">tRNA processing</keyword>
<proteinExistence type="inferred from homology"/>
<keyword evidence="3" id="KW-0436">Ligase</keyword>
<evidence type="ECO:0000256" key="6">
    <source>
        <dbReference type="ARBA" id="ARBA00022840"/>
    </source>
</evidence>
<gene>
    <name evidence="10" type="ORF">UFOPK4180_00262</name>
</gene>
<evidence type="ECO:0000313" key="10">
    <source>
        <dbReference type="EMBL" id="CAB4366674.1"/>
    </source>
</evidence>
<dbReference type="HAMAP" id="MF_01161">
    <property type="entry name" value="tRNA_Ile_lys_synt"/>
    <property type="match status" value="1"/>
</dbReference>
<reference evidence="10" key="1">
    <citation type="submission" date="2020-05" db="EMBL/GenBank/DDBJ databases">
        <authorList>
            <person name="Chiriac C."/>
            <person name="Salcher M."/>
            <person name="Ghai R."/>
            <person name="Kavagutti S V."/>
        </authorList>
    </citation>
    <scope>NUCLEOTIDE SEQUENCE</scope>
</reference>
<feature type="domain" description="tRNA(Ile)-lysidine/2-thiocytidine synthase N-terminal" evidence="8">
    <location>
        <begin position="25"/>
        <end position="199"/>
    </location>
</feature>
<dbReference type="PANTHER" id="PTHR43033:SF1">
    <property type="entry name" value="TRNA(ILE)-LYSIDINE SYNTHASE-RELATED"/>
    <property type="match status" value="1"/>
</dbReference>
<protein>
    <recommendedName>
        <fullName evidence="1">tRNA(Ile)-lysidine synthetase</fullName>
        <ecNumber evidence="1">6.3.4.19</ecNumber>
    </recommendedName>
</protein>
<feature type="domain" description="tRNA(Ile)-lysidine synthase substrate-binding" evidence="9">
    <location>
        <begin position="247"/>
        <end position="314"/>
    </location>
</feature>
<evidence type="ECO:0000259" key="9">
    <source>
        <dbReference type="Pfam" id="PF09179"/>
    </source>
</evidence>
<dbReference type="InterPro" id="IPR012795">
    <property type="entry name" value="tRNA_Ile_lys_synt_N"/>
</dbReference>
<dbReference type="Pfam" id="PF09179">
    <property type="entry name" value="TilS"/>
    <property type="match status" value="1"/>
</dbReference>
<keyword evidence="6" id="KW-0067">ATP-binding</keyword>
<evidence type="ECO:0000256" key="2">
    <source>
        <dbReference type="ARBA" id="ARBA00022490"/>
    </source>
</evidence>
<accession>A0A6J6AD42</accession>
<dbReference type="EC" id="6.3.4.19" evidence="1"/>
<organism evidence="10">
    <name type="scientific">freshwater metagenome</name>
    <dbReference type="NCBI Taxonomy" id="449393"/>
    <lineage>
        <taxon>unclassified sequences</taxon>
        <taxon>metagenomes</taxon>
        <taxon>ecological metagenomes</taxon>
    </lineage>
</organism>
<dbReference type="Gene3D" id="3.40.50.620">
    <property type="entry name" value="HUPs"/>
    <property type="match status" value="1"/>
</dbReference>
<dbReference type="InterPro" id="IPR011063">
    <property type="entry name" value="TilS/TtcA_N"/>
</dbReference>
<name>A0A6J6AD42_9ZZZZ</name>
<dbReference type="NCBIfam" id="TIGR02432">
    <property type="entry name" value="lysidine_TilS_N"/>
    <property type="match status" value="1"/>
</dbReference>
<dbReference type="CDD" id="cd01992">
    <property type="entry name" value="TilS_N"/>
    <property type="match status" value="1"/>
</dbReference>
<evidence type="ECO:0000256" key="7">
    <source>
        <dbReference type="ARBA" id="ARBA00048539"/>
    </source>
</evidence>
<dbReference type="InterPro" id="IPR015262">
    <property type="entry name" value="tRNA_Ile_lys_synt_subst-bd"/>
</dbReference>
<evidence type="ECO:0000256" key="1">
    <source>
        <dbReference type="ARBA" id="ARBA00013267"/>
    </source>
</evidence>
<dbReference type="EMBL" id="CAESPC010000023">
    <property type="protein sequence ID" value="CAB4366674.1"/>
    <property type="molecule type" value="Genomic_DNA"/>
</dbReference>
<dbReference type="GO" id="GO:0005737">
    <property type="term" value="C:cytoplasm"/>
    <property type="evidence" value="ECO:0007669"/>
    <property type="project" value="InterPro"/>
</dbReference>
<dbReference type="Gene3D" id="1.20.59.20">
    <property type="match status" value="1"/>
</dbReference>
<dbReference type="Pfam" id="PF01171">
    <property type="entry name" value="ATP_bind_3"/>
    <property type="match status" value="1"/>
</dbReference>
<dbReference type="GO" id="GO:0005524">
    <property type="term" value="F:ATP binding"/>
    <property type="evidence" value="ECO:0007669"/>
    <property type="project" value="UniProtKB-KW"/>
</dbReference>
<evidence type="ECO:0000256" key="3">
    <source>
        <dbReference type="ARBA" id="ARBA00022598"/>
    </source>
</evidence>
<dbReference type="GO" id="GO:0032267">
    <property type="term" value="F:tRNA(Ile)-lysidine synthase activity"/>
    <property type="evidence" value="ECO:0007669"/>
    <property type="project" value="UniProtKB-EC"/>
</dbReference>
<evidence type="ECO:0000259" key="8">
    <source>
        <dbReference type="Pfam" id="PF01171"/>
    </source>
</evidence>
<dbReference type="SUPFAM" id="SSF82829">
    <property type="entry name" value="MesJ substrate recognition domain-like"/>
    <property type="match status" value="1"/>
</dbReference>
<dbReference type="InterPro" id="IPR014729">
    <property type="entry name" value="Rossmann-like_a/b/a_fold"/>
</dbReference>
<sequence length="321" mass="34137">MTDATVAIRNAVKPYLQESEAGDVVLVAVSGGADSLALAHAILKESAPLAITAVGVTIDHQLQENSTVQAEKVVAKLKSMGFEKVICEKVTVDTKNGVEAGARDARYQALQQVADREGAVRIFLGHTRDDQAETVLLGLARGSGTRSLSGMAEINGKYIRPLLAITRAETEATCNEQAIVFWRDPHNVNSEFSRVRVRSEVLPVMEEKIGPGIAAALARSASILRDDADALDAIAGEEIKGCDLASLDCARLEALPRAIRTRVLRAAIYAAGAPSGSITWDHIQGVEALITLWHGQGAVSLPGGVKVERISGRLSLLARLH</sequence>
<comment type="catalytic activity">
    <reaction evidence="7">
        <text>cytidine(34) in tRNA(Ile2) + L-lysine + ATP = lysidine(34) in tRNA(Ile2) + AMP + diphosphate + H(+)</text>
        <dbReference type="Rhea" id="RHEA:43744"/>
        <dbReference type="Rhea" id="RHEA-COMP:10625"/>
        <dbReference type="Rhea" id="RHEA-COMP:10670"/>
        <dbReference type="ChEBI" id="CHEBI:15378"/>
        <dbReference type="ChEBI" id="CHEBI:30616"/>
        <dbReference type="ChEBI" id="CHEBI:32551"/>
        <dbReference type="ChEBI" id="CHEBI:33019"/>
        <dbReference type="ChEBI" id="CHEBI:82748"/>
        <dbReference type="ChEBI" id="CHEBI:83665"/>
        <dbReference type="ChEBI" id="CHEBI:456215"/>
        <dbReference type="EC" id="6.3.4.19"/>
    </reaction>
</comment>
<dbReference type="AlphaFoldDB" id="A0A6J6AD42"/>
<evidence type="ECO:0000256" key="4">
    <source>
        <dbReference type="ARBA" id="ARBA00022694"/>
    </source>
</evidence>
<keyword evidence="2" id="KW-0963">Cytoplasm</keyword>
<dbReference type="GO" id="GO:0008033">
    <property type="term" value="P:tRNA processing"/>
    <property type="evidence" value="ECO:0007669"/>
    <property type="project" value="UniProtKB-KW"/>
</dbReference>
<evidence type="ECO:0000256" key="5">
    <source>
        <dbReference type="ARBA" id="ARBA00022741"/>
    </source>
</evidence>
<dbReference type="SUPFAM" id="SSF52402">
    <property type="entry name" value="Adenine nucleotide alpha hydrolases-like"/>
    <property type="match status" value="1"/>
</dbReference>
<keyword evidence="5" id="KW-0547">Nucleotide-binding</keyword>
<dbReference type="PANTHER" id="PTHR43033">
    <property type="entry name" value="TRNA(ILE)-LYSIDINE SYNTHASE-RELATED"/>
    <property type="match status" value="1"/>
</dbReference>